<dbReference type="Pfam" id="PF06580">
    <property type="entry name" value="His_kinase"/>
    <property type="match status" value="1"/>
</dbReference>
<evidence type="ECO:0000256" key="1">
    <source>
        <dbReference type="SAM" id="MobiDB-lite"/>
    </source>
</evidence>
<dbReference type="PANTHER" id="PTHR34220">
    <property type="entry name" value="SENSOR HISTIDINE KINASE YPDA"/>
    <property type="match status" value="1"/>
</dbReference>
<dbReference type="Gene3D" id="3.30.565.10">
    <property type="entry name" value="Histidine kinase-like ATPase, C-terminal domain"/>
    <property type="match status" value="1"/>
</dbReference>
<dbReference type="PANTHER" id="PTHR34220:SF7">
    <property type="entry name" value="SENSOR HISTIDINE KINASE YPDA"/>
    <property type="match status" value="1"/>
</dbReference>
<dbReference type="SUPFAM" id="SSF55874">
    <property type="entry name" value="ATPase domain of HSP90 chaperone/DNA topoisomerase II/histidine kinase"/>
    <property type="match status" value="1"/>
</dbReference>
<keyword evidence="2" id="KW-1133">Transmembrane helix</keyword>
<keyword evidence="2" id="KW-0812">Transmembrane</keyword>
<feature type="transmembrane region" description="Helical" evidence="2">
    <location>
        <begin position="54"/>
        <end position="73"/>
    </location>
</feature>
<keyword evidence="5" id="KW-1185">Reference proteome</keyword>
<protein>
    <recommendedName>
        <fullName evidence="3">Signal transduction histidine kinase internal region domain-containing protein</fullName>
    </recommendedName>
</protein>
<dbReference type="InterPro" id="IPR010559">
    <property type="entry name" value="Sig_transdc_His_kin_internal"/>
</dbReference>
<dbReference type="InterPro" id="IPR050640">
    <property type="entry name" value="Bact_2-comp_sensor_kinase"/>
</dbReference>
<dbReference type="GO" id="GO:0016020">
    <property type="term" value="C:membrane"/>
    <property type="evidence" value="ECO:0007669"/>
    <property type="project" value="InterPro"/>
</dbReference>
<feature type="region of interest" description="Disordered" evidence="1">
    <location>
        <begin position="125"/>
        <end position="177"/>
    </location>
</feature>
<feature type="transmembrane region" description="Helical" evidence="2">
    <location>
        <begin position="78"/>
        <end position="96"/>
    </location>
</feature>
<evidence type="ECO:0000313" key="4">
    <source>
        <dbReference type="EMBL" id="MBB4043440.1"/>
    </source>
</evidence>
<proteinExistence type="predicted"/>
<feature type="compositionally biased region" description="Basic and acidic residues" evidence="1">
    <location>
        <begin position="125"/>
        <end position="149"/>
    </location>
</feature>
<reference evidence="4" key="1">
    <citation type="submission" date="2020-08" db="EMBL/GenBank/DDBJ databases">
        <title>Genomic Encyclopedia of Type Strains, Phase IV (KMG-IV): sequencing the most valuable type-strain genomes for metagenomic binning, comparative biology and taxonomic classification.</title>
        <authorList>
            <person name="Goeker M."/>
        </authorList>
    </citation>
    <scope>NUCLEOTIDE SEQUENCE [LARGE SCALE GENOMIC DNA]</scope>
    <source>
        <strain evidence="4">DSM 105720</strain>
    </source>
</reference>
<dbReference type="InterPro" id="IPR036890">
    <property type="entry name" value="HATPase_C_sf"/>
</dbReference>
<keyword evidence="2" id="KW-0472">Membrane</keyword>
<accession>A0A840CU73</accession>
<dbReference type="RefSeq" id="WP_183208037.1">
    <property type="nucleotide sequence ID" value="NZ_JACIER010000004.1"/>
</dbReference>
<comment type="caution">
    <text evidence="4">The sequence shown here is derived from an EMBL/GenBank/DDBJ whole genome shotgun (WGS) entry which is preliminary data.</text>
</comment>
<gene>
    <name evidence="4" type="ORF">GGR06_001222</name>
</gene>
<feature type="transmembrane region" description="Helical" evidence="2">
    <location>
        <begin position="12"/>
        <end position="34"/>
    </location>
</feature>
<dbReference type="AlphaFoldDB" id="A0A840CU73"/>
<dbReference type="Proteomes" id="UP000560658">
    <property type="component" value="Unassembled WGS sequence"/>
</dbReference>
<dbReference type="GO" id="GO:0000155">
    <property type="term" value="F:phosphorelay sensor kinase activity"/>
    <property type="evidence" value="ECO:0007669"/>
    <property type="project" value="InterPro"/>
</dbReference>
<feature type="domain" description="Signal transduction histidine kinase internal region" evidence="3">
    <location>
        <begin position="231"/>
        <end position="309"/>
    </location>
</feature>
<organism evidence="4 5">
    <name type="scientific">Bacteroides reticulotermitis</name>
    <dbReference type="NCBI Taxonomy" id="1133319"/>
    <lineage>
        <taxon>Bacteria</taxon>
        <taxon>Pseudomonadati</taxon>
        <taxon>Bacteroidota</taxon>
        <taxon>Bacteroidia</taxon>
        <taxon>Bacteroidales</taxon>
        <taxon>Bacteroidaceae</taxon>
        <taxon>Bacteroides</taxon>
    </lineage>
</organism>
<evidence type="ECO:0000259" key="3">
    <source>
        <dbReference type="Pfam" id="PF06580"/>
    </source>
</evidence>
<name>A0A840CU73_9BACE</name>
<dbReference type="EMBL" id="JACIER010000004">
    <property type="protein sequence ID" value="MBB4043440.1"/>
    <property type="molecule type" value="Genomic_DNA"/>
</dbReference>
<evidence type="ECO:0000313" key="5">
    <source>
        <dbReference type="Proteomes" id="UP000560658"/>
    </source>
</evidence>
<evidence type="ECO:0000256" key="2">
    <source>
        <dbReference type="SAM" id="Phobius"/>
    </source>
</evidence>
<feature type="transmembrane region" description="Helical" evidence="2">
    <location>
        <begin position="192"/>
        <end position="212"/>
    </location>
</feature>
<sequence length="418" mass="48705">MKRLRKQQLSEQFIYLAIWLAVFLAPLIGAYYVVNSGVYGQSMWQEVFRAWRSILPFFLLFLVNNYLLVSRFLFRKKYLAYATCLVALIALSFIILPTPVRKHFPGEFAKNKPFEQRMDNKERMERMHKEGVPSRGDRPDSLFLDESKEPPPTNNRGRRADQMPQKQFRGEPSEPFLPEGGPPLRFPPLFPFIHIITAFLLVGFNIAIKLFFKSLRDEETLKELERQHLQSELQYLKYQINPHFFMNTLNNIHALVDIDAHKAKSSIIELSKLMRYILYEASNNTIQLSREVQFLTNYVALMRLRYIDKVAIRMELPPEIPDVQIPPLLFISLLENAFKHGVSYRVESFVEVIMQLEEGGSRISFRCRNSNHGKAGEQHHGIGLENVRKRLKLLFGNAYTLSIKKDTASFEILLIIPL</sequence>